<dbReference type="Pfam" id="PF08811">
    <property type="entry name" value="DUF1800"/>
    <property type="match status" value="1"/>
</dbReference>
<proteinExistence type="predicted"/>
<dbReference type="EMBL" id="JADQBC010000001">
    <property type="protein sequence ID" value="MBR8826308.1"/>
    <property type="molecule type" value="Genomic_DNA"/>
</dbReference>
<dbReference type="AlphaFoldDB" id="A0A941GSV8"/>
<gene>
    <name evidence="1" type="ORF">DSM107014_00135</name>
</gene>
<protein>
    <submittedName>
        <fullName evidence="1">DUF1800 domain-containing protein</fullName>
    </submittedName>
</protein>
<evidence type="ECO:0000313" key="2">
    <source>
        <dbReference type="Proteomes" id="UP000767446"/>
    </source>
</evidence>
<accession>A0A941GSV8</accession>
<reference evidence="1" key="1">
    <citation type="submission" date="2021-02" db="EMBL/GenBank/DDBJ databases">
        <title>Metagenome analyses of Stigonema ocellatum DSM 106950, Chlorogloea purpurea SAG 13.99 and Gomphosphaeria aponina DSM 107014.</title>
        <authorList>
            <person name="Marter P."/>
            <person name="Huang S."/>
        </authorList>
    </citation>
    <scope>NUCLEOTIDE SEQUENCE</scope>
    <source>
        <strain evidence="1">JP213</strain>
    </source>
</reference>
<evidence type="ECO:0000313" key="1">
    <source>
        <dbReference type="EMBL" id="MBR8826308.1"/>
    </source>
</evidence>
<name>A0A941GSV8_9CHRO</name>
<comment type="caution">
    <text evidence="1">The sequence shown here is derived from an EMBL/GenBank/DDBJ whole genome shotgun (WGS) entry which is preliminary data.</text>
</comment>
<sequence>MKLKIKHWLSLVLIGVIFWLGLLSLRPATSLAEETEVLHVINRLSFGPRPGDIEMVKSQGIDAYIQAQLAPDSIPELPQLTQELSKWEALQLTPVELFTKYGPLEKKNGQEPSLEAQKKQQQEMTRIRQEAVNARLWRAIASGRQLQEVMVDFWFNHFNVALFKGPQTQLWMGNYEEQIRKHSLGNFRELLGATAHHPSMLFYLDNWRNTAPDSPGAKGQFQGLNENYARELMELHTLGVDGGYTQEDVIELARILTGWGIAPRGGKGDGKSGFYFDEQRHDFGDKVFLGTTIQASGMAEVEQALDILAAHPHTAHFISYKLAQYFVADEPPASLVDALAQSFQDTNGDIRAVMETLFTSQEFSDPQYYNNKFKTPYQYVISVMRVSDTKQPKLARLNGILIQMGMPTYGCITPDGYKNTQAAWLNPDAMLRRLSFGTAIANGSWDKRQPLDPAQLSKTLGNKFSGETKQVIETSPPNLQAGLLLGTKEMMYR</sequence>
<dbReference type="Proteomes" id="UP000767446">
    <property type="component" value="Unassembled WGS sequence"/>
</dbReference>
<organism evidence="1 2">
    <name type="scientific">Gomphosphaeria aponina SAG 52.96 = DSM 107014</name>
    <dbReference type="NCBI Taxonomy" id="1521640"/>
    <lineage>
        <taxon>Bacteria</taxon>
        <taxon>Bacillati</taxon>
        <taxon>Cyanobacteriota</taxon>
        <taxon>Cyanophyceae</taxon>
        <taxon>Oscillatoriophycideae</taxon>
        <taxon>Chroococcales</taxon>
        <taxon>Gomphosphaeriaceae</taxon>
        <taxon>Gomphosphaeria</taxon>
    </lineage>
</organism>
<dbReference type="InterPro" id="IPR014917">
    <property type="entry name" value="DUF1800"/>
</dbReference>